<dbReference type="PRINTS" id="PR00081">
    <property type="entry name" value="GDHRDH"/>
</dbReference>
<dbReference type="PANTHER" id="PTHR42760">
    <property type="entry name" value="SHORT-CHAIN DEHYDROGENASES/REDUCTASES FAMILY MEMBER"/>
    <property type="match status" value="1"/>
</dbReference>
<evidence type="ECO:0000313" key="5">
    <source>
        <dbReference type="Proteomes" id="UP001583186"/>
    </source>
</evidence>
<proteinExistence type="inferred from homology"/>
<evidence type="ECO:0000313" key="4">
    <source>
        <dbReference type="EMBL" id="KAL1888957.1"/>
    </source>
</evidence>
<dbReference type="InterPro" id="IPR036291">
    <property type="entry name" value="NAD(P)-bd_dom_sf"/>
</dbReference>
<organism evidence="4 5">
    <name type="scientific">Sporothrix stenoceras</name>
    <dbReference type="NCBI Taxonomy" id="5173"/>
    <lineage>
        <taxon>Eukaryota</taxon>
        <taxon>Fungi</taxon>
        <taxon>Dikarya</taxon>
        <taxon>Ascomycota</taxon>
        <taxon>Pezizomycotina</taxon>
        <taxon>Sordariomycetes</taxon>
        <taxon>Sordariomycetidae</taxon>
        <taxon>Ophiostomatales</taxon>
        <taxon>Ophiostomataceae</taxon>
        <taxon>Sporothrix</taxon>
    </lineage>
</organism>
<comment type="caution">
    <text evidence="4">The sequence shown here is derived from an EMBL/GenBank/DDBJ whole genome shotgun (WGS) entry which is preliminary data.</text>
</comment>
<dbReference type="Pfam" id="PF00106">
    <property type="entry name" value="adh_short"/>
    <property type="match status" value="2"/>
</dbReference>
<evidence type="ECO:0000256" key="2">
    <source>
        <dbReference type="ARBA" id="ARBA00023002"/>
    </source>
</evidence>
<evidence type="ECO:0000256" key="3">
    <source>
        <dbReference type="RuleBase" id="RU000363"/>
    </source>
</evidence>
<reference evidence="4 5" key="1">
    <citation type="journal article" date="2024" name="IMA Fungus">
        <title>IMA Genome - F19 : A genome assembly and annotation guide to empower mycologists, including annotated draft genome sequences of Ceratocystis pirilliformis, Diaporthe australafricana, Fusarium ophioides, Paecilomyces lecythidis, and Sporothrix stenoceras.</title>
        <authorList>
            <person name="Aylward J."/>
            <person name="Wilson A.M."/>
            <person name="Visagie C.M."/>
            <person name="Spraker J."/>
            <person name="Barnes I."/>
            <person name="Buitendag C."/>
            <person name="Ceriani C."/>
            <person name="Del Mar Angel L."/>
            <person name="du Plessis D."/>
            <person name="Fuchs T."/>
            <person name="Gasser K."/>
            <person name="Kramer D."/>
            <person name="Li W."/>
            <person name="Munsamy K."/>
            <person name="Piso A."/>
            <person name="Price J.L."/>
            <person name="Sonnekus B."/>
            <person name="Thomas C."/>
            <person name="van der Nest A."/>
            <person name="van Dijk A."/>
            <person name="van Heerden A."/>
            <person name="van Vuuren N."/>
            <person name="Yilmaz N."/>
            <person name="Duong T.A."/>
            <person name="van der Merwe N.A."/>
            <person name="Wingfield M.J."/>
            <person name="Wingfield B.D."/>
        </authorList>
    </citation>
    <scope>NUCLEOTIDE SEQUENCE [LARGE SCALE GENOMIC DNA]</scope>
    <source>
        <strain evidence="4 5">CMW 5346</strain>
    </source>
</reference>
<sequence length="329" mass="35408">MRISLSIRPRLAAAPWRAHTFTAGFMQSRSYSDDRGINGSIKINENSIANPDMSQKSGDGSAAGAFEPLSRTSAVASRRHWLVDKNAIVTGGSRGIGEAIAIRLAQEGVRCTVVGRDEWALKNVVKRLDYWYEQGLHGGPAPKRSPIRMLDGASPNVHSYVVGDVRDEDLWPGLFKDKNISILVNAAGVQHTAFLSRTDPVDMRRVIGTNVYGTLLASREAMVGWLANRGMDRVIINISSLLAFRGGIGAASYAASKASVVAATRALADEGKSRGIRANVIVPGYIETDMTDRRFGYPAEVADAAMFLINNKYANNCVLNLDGGLSATG</sequence>
<dbReference type="EMBL" id="JAWCUI010000082">
    <property type="protein sequence ID" value="KAL1888957.1"/>
    <property type="molecule type" value="Genomic_DNA"/>
</dbReference>
<dbReference type="Proteomes" id="UP001583186">
    <property type="component" value="Unassembled WGS sequence"/>
</dbReference>
<dbReference type="SUPFAM" id="SSF51735">
    <property type="entry name" value="NAD(P)-binding Rossmann-fold domains"/>
    <property type="match status" value="1"/>
</dbReference>
<dbReference type="PANTHER" id="PTHR42760:SF133">
    <property type="entry name" value="3-OXOACYL-[ACYL-CARRIER-PROTEIN] REDUCTASE"/>
    <property type="match status" value="1"/>
</dbReference>
<name>A0ABR3YM25_9PEZI</name>
<dbReference type="PRINTS" id="PR00080">
    <property type="entry name" value="SDRFAMILY"/>
</dbReference>
<dbReference type="CDD" id="cd05233">
    <property type="entry name" value="SDR_c"/>
    <property type="match status" value="1"/>
</dbReference>
<accession>A0ABR3YM25</accession>
<dbReference type="Gene3D" id="3.40.50.720">
    <property type="entry name" value="NAD(P)-binding Rossmann-like Domain"/>
    <property type="match status" value="1"/>
</dbReference>
<gene>
    <name evidence="4" type="ORF">Sste5346_009225</name>
</gene>
<dbReference type="InterPro" id="IPR002347">
    <property type="entry name" value="SDR_fam"/>
</dbReference>
<protein>
    <recommendedName>
        <fullName evidence="6">3-oxoacyl-acyl carrier protein reductase</fullName>
    </recommendedName>
</protein>
<keyword evidence="2" id="KW-0560">Oxidoreductase</keyword>
<comment type="similarity">
    <text evidence="1 3">Belongs to the short-chain dehydrogenases/reductases (SDR) family.</text>
</comment>
<evidence type="ECO:0000256" key="1">
    <source>
        <dbReference type="ARBA" id="ARBA00006484"/>
    </source>
</evidence>
<evidence type="ECO:0008006" key="6">
    <source>
        <dbReference type="Google" id="ProtNLM"/>
    </source>
</evidence>
<keyword evidence="5" id="KW-1185">Reference proteome</keyword>